<evidence type="ECO:0000313" key="2">
    <source>
        <dbReference type="Proteomes" id="UP001299596"/>
    </source>
</evidence>
<organism evidence="1 2">
    <name type="scientific">[Mycobacterium] crassicus</name>
    <dbReference type="NCBI Taxonomy" id="2872309"/>
    <lineage>
        <taxon>Bacteria</taxon>
        <taxon>Bacillati</taxon>
        <taxon>Actinomycetota</taxon>
        <taxon>Actinomycetes</taxon>
        <taxon>Mycobacteriales</taxon>
        <taxon>Mycobacteriaceae</taxon>
        <taxon>Mycolicibacter</taxon>
    </lineage>
</organism>
<keyword evidence="2" id="KW-1185">Reference proteome</keyword>
<sequence>MAEKSPLGFTQVVVAAPDSSSLTADGVLAAFNVAARDRGIEITAAGSDELDAARDVILAEAVAAAGGGQYRIVGDELWVTVPGVELAQFLP</sequence>
<dbReference type="EMBL" id="JAYJJR010000016">
    <property type="protein sequence ID" value="MEB3023390.1"/>
    <property type="molecule type" value="Genomic_DNA"/>
</dbReference>
<protein>
    <submittedName>
        <fullName evidence="1">Uncharacterized protein</fullName>
    </submittedName>
</protein>
<gene>
    <name evidence="1" type="ORF">K6T79_20325</name>
</gene>
<accession>A0ABU5XM87</accession>
<dbReference type="RefSeq" id="WP_329780389.1">
    <property type="nucleotide sequence ID" value="NZ_JAYJJR010000016.1"/>
</dbReference>
<name>A0ABU5XM87_9MYCO</name>
<comment type="caution">
    <text evidence="1">The sequence shown here is derived from an EMBL/GenBank/DDBJ whole genome shotgun (WGS) entry which is preliminary data.</text>
</comment>
<reference evidence="1 2" key="1">
    <citation type="submission" date="2023-12" db="EMBL/GenBank/DDBJ databases">
        <title>Description of new species of Mycobacterium terrae complex isolated from sewage at the Sao Paulo Zoological Park Foundation in Brazil.</title>
        <authorList>
            <person name="Romagnoli C.L."/>
            <person name="Conceicao E.C."/>
            <person name="Machado E."/>
            <person name="Barreto L.B.P.F."/>
            <person name="Sharma A."/>
            <person name="Silva N.M."/>
            <person name="Marques L.E."/>
            <person name="Juliana M.A."/>
            <person name="Lourenco M.C.S."/>
            <person name="Digiampietri L.A."/>
            <person name="Suffys P.N."/>
            <person name="Viana-Niero C."/>
        </authorList>
    </citation>
    <scope>NUCLEOTIDE SEQUENCE [LARGE SCALE GENOMIC DNA]</scope>
    <source>
        <strain evidence="1 2">MYC098</strain>
    </source>
</reference>
<evidence type="ECO:0000313" key="1">
    <source>
        <dbReference type="EMBL" id="MEB3023390.1"/>
    </source>
</evidence>
<dbReference type="Proteomes" id="UP001299596">
    <property type="component" value="Unassembled WGS sequence"/>
</dbReference>
<proteinExistence type="predicted"/>